<dbReference type="InterPro" id="IPR000515">
    <property type="entry name" value="MetI-like"/>
</dbReference>
<gene>
    <name evidence="8" type="ORF">MJB10_08395</name>
</gene>
<evidence type="ECO:0000256" key="4">
    <source>
        <dbReference type="ARBA" id="ARBA00022989"/>
    </source>
</evidence>
<evidence type="ECO:0000256" key="3">
    <source>
        <dbReference type="ARBA" id="ARBA00022692"/>
    </source>
</evidence>
<dbReference type="SUPFAM" id="SSF161098">
    <property type="entry name" value="MetI-like"/>
    <property type="match status" value="1"/>
</dbReference>
<sequence length="326" mass="36973">MEIQADRAKVLEGMKLQGSKQKTVLKESMWRYMIKNWPLYIMLVPVFMYFIVFKYLPLVGSVIAFQDYNIFRGFLDSEWVGLQWFEQFLTRPQFFRLFKNTLIISLYQIVLAFPAPIILAVLMNEVRKSAFKRTVQTIVYLPHFLSWALVYGLAYMMLSTQTGLVNGVIERLGGEAIPFLQSAEYFRTVVIASGIWKEMGWSTIIFLAALSGISPSLYEAAKIDGANRWKQFLHVTIPGMLPAIVILLLLKIGSVMDVGFEQIYIFLNPISYEVGEVLDTYAYRIGIQNGQFSATTAIGLFKSVIGFVLLVGANKLSKKVTGEGLF</sequence>
<feature type="transmembrane region" description="Helical" evidence="6">
    <location>
        <begin position="37"/>
        <end position="56"/>
    </location>
</feature>
<dbReference type="PANTHER" id="PTHR43496">
    <property type="entry name" value="PROTEIN LPLB"/>
    <property type="match status" value="1"/>
</dbReference>
<evidence type="ECO:0000256" key="1">
    <source>
        <dbReference type="ARBA" id="ARBA00004141"/>
    </source>
</evidence>
<dbReference type="GO" id="GO:0005886">
    <property type="term" value="C:plasma membrane"/>
    <property type="evidence" value="ECO:0007669"/>
    <property type="project" value="UniProtKB-SubCell"/>
</dbReference>
<reference evidence="8" key="1">
    <citation type="submission" date="2022-02" db="EMBL/GenBank/DDBJ databases">
        <title>Paenibacillus sp. MBLB1832 Whole Genome Shotgun Sequencing.</title>
        <authorList>
            <person name="Hwang C.Y."/>
            <person name="Cho E.-S."/>
            <person name="Seo M.-J."/>
        </authorList>
    </citation>
    <scope>NUCLEOTIDE SEQUENCE</scope>
    <source>
        <strain evidence="8">MBLB1832</strain>
    </source>
</reference>
<dbReference type="Proteomes" id="UP001304650">
    <property type="component" value="Chromosome"/>
</dbReference>
<keyword evidence="5 6" id="KW-0472">Membrane</keyword>
<protein>
    <submittedName>
        <fullName evidence="8">ABC transporter permease subunit</fullName>
    </submittedName>
</protein>
<evidence type="ECO:0000259" key="7">
    <source>
        <dbReference type="PROSITE" id="PS50928"/>
    </source>
</evidence>
<dbReference type="Pfam" id="PF00528">
    <property type="entry name" value="BPD_transp_1"/>
    <property type="match status" value="1"/>
</dbReference>
<name>A0AA96RK62_9BACL</name>
<dbReference type="GO" id="GO:0055085">
    <property type="term" value="P:transmembrane transport"/>
    <property type="evidence" value="ECO:0007669"/>
    <property type="project" value="InterPro"/>
</dbReference>
<accession>A0AA96RK62</accession>
<dbReference type="CDD" id="cd06261">
    <property type="entry name" value="TM_PBP2"/>
    <property type="match status" value="1"/>
</dbReference>
<evidence type="ECO:0000256" key="2">
    <source>
        <dbReference type="ARBA" id="ARBA00022448"/>
    </source>
</evidence>
<feature type="transmembrane region" description="Helical" evidence="6">
    <location>
        <begin position="199"/>
        <end position="220"/>
    </location>
</feature>
<keyword evidence="3 6" id="KW-0812">Transmembrane</keyword>
<comment type="subcellular location">
    <subcellularLocation>
        <location evidence="6">Cell membrane</location>
        <topology evidence="6">Multi-pass membrane protein</topology>
    </subcellularLocation>
    <subcellularLocation>
        <location evidence="1">Membrane</location>
        <topology evidence="1">Multi-pass membrane protein</topology>
    </subcellularLocation>
</comment>
<evidence type="ECO:0000256" key="6">
    <source>
        <dbReference type="RuleBase" id="RU363032"/>
    </source>
</evidence>
<keyword evidence="9" id="KW-1185">Reference proteome</keyword>
<feature type="domain" description="ABC transmembrane type-1" evidence="7">
    <location>
        <begin position="98"/>
        <end position="313"/>
    </location>
</feature>
<evidence type="ECO:0000313" key="9">
    <source>
        <dbReference type="Proteomes" id="UP001304650"/>
    </source>
</evidence>
<keyword evidence="4 6" id="KW-1133">Transmembrane helix</keyword>
<dbReference type="InterPro" id="IPR035906">
    <property type="entry name" value="MetI-like_sf"/>
</dbReference>
<feature type="transmembrane region" description="Helical" evidence="6">
    <location>
        <begin position="232"/>
        <end position="250"/>
    </location>
</feature>
<comment type="similarity">
    <text evidence="6">Belongs to the binding-protein-dependent transport system permease family.</text>
</comment>
<dbReference type="KEGG" id="proo:MJB10_08395"/>
<evidence type="ECO:0000256" key="5">
    <source>
        <dbReference type="ARBA" id="ARBA00023136"/>
    </source>
</evidence>
<dbReference type="Gene3D" id="1.10.3720.10">
    <property type="entry name" value="MetI-like"/>
    <property type="match status" value="1"/>
</dbReference>
<proteinExistence type="inferred from homology"/>
<dbReference type="PROSITE" id="PS50928">
    <property type="entry name" value="ABC_TM1"/>
    <property type="match status" value="1"/>
</dbReference>
<feature type="transmembrane region" description="Helical" evidence="6">
    <location>
        <begin position="102"/>
        <end position="126"/>
    </location>
</feature>
<dbReference type="RefSeq" id="WP_314803431.1">
    <property type="nucleotide sequence ID" value="NZ_CP130319.1"/>
</dbReference>
<dbReference type="PANTHER" id="PTHR43496:SF1">
    <property type="entry name" value="POLYGALACTURONAN_RHAMNOGALACTURONAN TRANSPORT SYSTEM PERMEASE PROTEIN YTEP"/>
    <property type="match status" value="1"/>
</dbReference>
<feature type="transmembrane region" description="Helical" evidence="6">
    <location>
        <begin position="292"/>
        <end position="311"/>
    </location>
</feature>
<feature type="transmembrane region" description="Helical" evidence="6">
    <location>
        <begin position="138"/>
        <end position="158"/>
    </location>
</feature>
<organism evidence="8 9">
    <name type="scientific">Paenibacillus roseopurpureus</name>
    <dbReference type="NCBI Taxonomy" id="2918901"/>
    <lineage>
        <taxon>Bacteria</taxon>
        <taxon>Bacillati</taxon>
        <taxon>Bacillota</taxon>
        <taxon>Bacilli</taxon>
        <taxon>Bacillales</taxon>
        <taxon>Paenibacillaceae</taxon>
        <taxon>Paenibacillus</taxon>
    </lineage>
</organism>
<keyword evidence="2 6" id="KW-0813">Transport</keyword>
<evidence type="ECO:0000313" key="8">
    <source>
        <dbReference type="EMBL" id="WNR46098.1"/>
    </source>
</evidence>
<dbReference type="EMBL" id="CP130319">
    <property type="protein sequence ID" value="WNR46098.1"/>
    <property type="molecule type" value="Genomic_DNA"/>
</dbReference>
<dbReference type="AlphaFoldDB" id="A0AA96RK62"/>